<dbReference type="Proteomes" id="UP000694865">
    <property type="component" value="Unplaced"/>
</dbReference>
<keyword evidence="8" id="KW-0807">Transducer</keyword>
<keyword evidence="2" id="KW-1003">Cell membrane</keyword>
<feature type="transmembrane region" description="Helical" evidence="9">
    <location>
        <begin position="238"/>
        <end position="262"/>
    </location>
</feature>
<feature type="transmembrane region" description="Helical" evidence="9">
    <location>
        <begin position="83"/>
        <end position="108"/>
    </location>
</feature>
<dbReference type="CDD" id="cd00637">
    <property type="entry name" value="7tm_classA_rhodopsin-like"/>
    <property type="match status" value="1"/>
</dbReference>
<dbReference type="PRINTS" id="PR00237">
    <property type="entry name" value="GPCRRHODOPSN"/>
</dbReference>
<dbReference type="Pfam" id="PF00001">
    <property type="entry name" value="7tm_1"/>
    <property type="match status" value="1"/>
</dbReference>
<dbReference type="RefSeq" id="XP_006812187.1">
    <property type="nucleotide sequence ID" value="XM_006812124.1"/>
</dbReference>
<dbReference type="Gene3D" id="1.20.1070.10">
    <property type="entry name" value="Rhodopsin 7-helix transmembrane proteins"/>
    <property type="match status" value="1"/>
</dbReference>
<keyword evidence="6 9" id="KW-0472">Membrane</keyword>
<dbReference type="PANTHER" id="PTHR24229:SF40">
    <property type="entry name" value="ALLATOSTATIN C RECEPTOR 1-RELATED"/>
    <property type="match status" value="1"/>
</dbReference>
<feature type="transmembrane region" description="Helical" evidence="9">
    <location>
        <begin position="333"/>
        <end position="352"/>
    </location>
</feature>
<feature type="domain" description="G-protein coupled receptors family 1 profile" evidence="10">
    <location>
        <begin position="99"/>
        <end position="350"/>
    </location>
</feature>
<name>A0ABM0LWP6_SACKO</name>
<evidence type="ECO:0000259" key="10">
    <source>
        <dbReference type="PROSITE" id="PS50262"/>
    </source>
</evidence>
<keyword evidence="3 9" id="KW-0812">Transmembrane</keyword>
<dbReference type="InterPro" id="IPR017452">
    <property type="entry name" value="GPCR_Rhodpsn_7TM"/>
</dbReference>
<dbReference type="SUPFAM" id="SSF81321">
    <property type="entry name" value="Family A G protein-coupled receptor-like"/>
    <property type="match status" value="1"/>
</dbReference>
<accession>A0ABM0LWP6</accession>
<dbReference type="InterPro" id="IPR000276">
    <property type="entry name" value="GPCR_Rhodpsn"/>
</dbReference>
<proteinExistence type="predicted"/>
<feature type="transmembrane region" description="Helical" evidence="9">
    <location>
        <begin position="199"/>
        <end position="218"/>
    </location>
</feature>
<reference evidence="12" key="1">
    <citation type="submission" date="2025-08" db="UniProtKB">
        <authorList>
            <consortium name="RefSeq"/>
        </authorList>
    </citation>
    <scope>IDENTIFICATION</scope>
    <source>
        <tissue evidence="12">Testes</tissue>
    </source>
</reference>
<keyword evidence="11" id="KW-1185">Reference proteome</keyword>
<feature type="transmembrane region" description="Helical" evidence="9">
    <location>
        <begin position="129"/>
        <end position="148"/>
    </location>
</feature>
<evidence type="ECO:0000256" key="1">
    <source>
        <dbReference type="ARBA" id="ARBA00004651"/>
    </source>
</evidence>
<dbReference type="GeneID" id="102804569"/>
<sequence>MENNSTESFIDIIATESSDQLIDNILSVSNTTTAAFDNIASPMFFDTIANNSNETYPGINATNTTEVALDIVAVSSYEIFLDIISACIYIAVFIVGTAGNILVCNIVYSNKKLRTALNIQLVSLASADLIFCIIIPLVRVISMLISVLHGEFIVDGLLCAFQMFVFYSSGITTIVTLGSISVIRAIAIRNKCSNNTKKMIIIGSIVASYAIGVGYGILKVSAGHDNTCNPKPTSQKVLNITRFGISIVFTMFFTLVISYSYIYHVTAKNEKALKKTMDVGSCCVQGRRKPRNITAFRIAVIIISIFTISYISIAVHAFLVVNDVMLRNEHESNFTVSLASLGSMLNPIVYSLTSSQFKKYLPCQRKVAPLLE</sequence>
<keyword evidence="4 9" id="KW-1133">Transmembrane helix</keyword>
<keyword evidence="5" id="KW-0297">G-protein coupled receptor</keyword>
<organism evidence="11 12">
    <name type="scientific">Saccoglossus kowalevskii</name>
    <name type="common">Acorn worm</name>
    <dbReference type="NCBI Taxonomy" id="10224"/>
    <lineage>
        <taxon>Eukaryota</taxon>
        <taxon>Metazoa</taxon>
        <taxon>Hemichordata</taxon>
        <taxon>Enteropneusta</taxon>
        <taxon>Harrimaniidae</taxon>
        <taxon>Saccoglossus</taxon>
    </lineage>
</organism>
<feature type="transmembrane region" description="Helical" evidence="9">
    <location>
        <begin position="295"/>
        <end position="321"/>
    </location>
</feature>
<protein>
    <submittedName>
        <fullName evidence="12">Type-1 angiotensin II receptor-like</fullName>
    </submittedName>
</protein>
<evidence type="ECO:0000256" key="4">
    <source>
        <dbReference type="ARBA" id="ARBA00022989"/>
    </source>
</evidence>
<evidence type="ECO:0000313" key="11">
    <source>
        <dbReference type="Proteomes" id="UP000694865"/>
    </source>
</evidence>
<evidence type="ECO:0000313" key="12">
    <source>
        <dbReference type="RefSeq" id="XP_006812187.1"/>
    </source>
</evidence>
<evidence type="ECO:0000256" key="9">
    <source>
        <dbReference type="SAM" id="Phobius"/>
    </source>
</evidence>
<evidence type="ECO:0000256" key="7">
    <source>
        <dbReference type="ARBA" id="ARBA00023170"/>
    </source>
</evidence>
<evidence type="ECO:0000256" key="8">
    <source>
        <dbReference type="ARBA" id="ARBA00023224"/>
    </source>
</evidence>
<evidence type="ECO:0000256" key="3">
    <source>
        <dbReference type="ARBA" id="ARBA00022692"/>
    </source>
</evidence>
<comment type="subcellular location">
    <subcellularLocation>
        <location evidence="1">Cell membrane</location>
        <topology evidence="1">Multi-pass membrane protein</topology>
    </subcellularLocation>
</comment>
<dbReference type="PROSITE" id="PS50262">
    <property type="entry name" value="G_PROTEIN_RECEP_F1_2"/>
    <property type="match status" value="1"/>
</dbReference>
<evidence type="ECO:0000256" key="2">
    <source>
        <dbReference type="ARBA" id="ARBA00022475"/>
    </source>
</evidence>
<feature type="transmembrane region" description="Helical" evidence="9">
    <location>
        <begin position="160"/>
        <end position="187"/>
    </location>
</feature>
<evidence type="ECO:0000256" key="5">
    <source>
        <dbReference type="ARBA" id="ARBA00023040"/>
    </source>
</evidence>
<keyword evidence="7" id="KW-0675">Receptor</keyword>
<gene>
    <name evidence="12" type="primary">LOC102804569</name>
</gene>
<dbReference type="PANTHER" id="PTHR24229">
    <property type="entry name" value="NEUROPEPTIDES RECEPTOR"/>
    <property type="match status" value="1"/>
</dbReference>
<evidence type="ECO:0000256" key="6">
    <source>
        <dbReference type="ARBA" id="ARBA00023136"/>
    </source>
</evidence>